<gene>
    <name evidence="1" type="ORF">HPB50_019337</name>
</gene>
<reference evidence="1" key="1">
    <citation type="submission" date="2020-05" db="EMBL/GenBank/DDBJ databases">
        <title>Large-scale comparative analyses of tick genomes elucidate their genetic diversity and vector capacities.</title>
        <authorList>
            <person name="Jia N."/>
            <person name="Wang J."/>
            <person name="Shi W."/>
            <person name="Du L."/>
            <person name="Sun Y."/>
            <person name="Zhan W."/>
            <person name="Jiang J."/>
            <person name="Wang Q."/>
            <person name="Zhang B."/>
            <person name="Ji P."/>
            <person name="Sakyi L.B."/>
            <person name="Cui X."/>
            <person name="Yuan T."/>
            <person name="Jiang B."/>
            <person name="Yang W."/>
            <person name="Lam T.T.-Y."/>
            <person name="Chang Q."/>
            <person name="Ding S."/>
            <person name="Wang X."/>
            <person name="Zhu J."/>
            <person name="Ruan X."/>
            <person name="Zhao L."/>
            <person name="Wei J."/>
            <person name="Que T."/>
            <person name="Du C."/>
            <person name="Cheng J."/>
            <person name="Dai P."/>
            <person name="Han X."/>
            <person name="Huang E."/>
            <person name="Gao Y."/>
            <person name="Liu J."/>
            <person name="Shao H."/>
            <person name="Ye R."/>
            <person name="Li L."/>
            <person name="Wei W."/>
            <person name="Wang X."/>
            <person name="Wang C."/>
            <person name="Yang T."/>
            <person name="Huo Q."/>
            <person name="Li W."/>
            <person name="Guo W."/>
            <person name="Chen H."/>
            <person name="Zhou L."/>
            <person name="Ni X."/>
            <person name="Tian J."/>
            <person name="Zhou Y."/>
            <person name="Sheng Y."/>
            <person name="Liu T."/>
            <person name="Pan Y."/>
            <person name="Xia L."/>
            <person name="Li J."/>
            <person name="Zhao F."/>
            <person name="Cao W."/>
        </authorList>
    </citation>
    <scope>NUCLEOTIDE SEQUENCE</scope>
    <source>
        <strain evidence="1">Hyas-2018</strain>
    </source>
</reference>
<name>A0ACB7T3S8_HYAAI</name>
<dbReference type="EMBL" id="CM023482">
    <property type="protein sequence ID" value="KAH6939549.1"/>
    <property type="molecule type" value="Genomic_DNA"/>
</dbReference>
<accession>A0ACB7T3S8</accession>
<comment type="caution">
    <text evidence="1">The sequence shown here is derived from an EMBL/GenBank/DDBJ whole genome shotgun (WGS) entry which is preliminary data.</text>
</comment>
<evidence type="ECO:0000313" key="2">
    <source>
        <dbReference type="Proteomes" id="UP000821845"/>
    </source>
</evidence>
<dbReference type="Proteomes" id="UP000821845">
    <property type="component" value="Chromosome 2"/>
</dbReference>
<organism evidence="1 2">
    <name type="scientific">Hyalomma asiaticum</name>
    <name type="common">Tick</name>
    <dbReference type="NCBI Taxonomy" id="266040"/>
    <lineage>
        <taxon>Eukaryota</taxon>
        <taxon>Metazoa</taxon>
        <taxon>Ecdysozoa</taxon>
        <taxon>Arthropoda</taxon>
        <taxon>Chelicerata</taxon>
        <taxon>Arachnida</taxon>
        <taxon>Acari</taxon>
        <taxon>Parasitiformes</taxon>
        <taxon>Ixodida</taxon>
        <taxon>Ixodoidea</taxon>
        <taxon>Ixodidae</taxon>
        <taxon>Hyalomminae</taxon>
        <taxon>Hyalomma</taxon>
    </lineage>
</organism>
<sequence length="224" mass="24304">MRERGEEESGQSGGYGGSCARNAVAARRRDAGAAAAVAAAFRGTRGRRDRRGTQEFPSGPLCESARQEGAAATSADVVECVRASLNWNAVAPLSHRAAATPPFEPAERWLPEAHALSSAEVAPSDGDAKQQAMPRTSAVAGCLAHIIHRPREQGNNKTTFGERGVRRGLWTFWRRSFCCLREPAVSVCCSALVKKEKKKEVARSLLTCRRRDQYAGRLVRGRDD</sequence>
<protein>
    <submittedName>
        <fullName evidence="1">Uncharacterized protein</fullName>
    </submittedName>
</protein>
<proteinExistence type="predicted"/>
<evidence type="ECO:0000313" key="1">
    <source>
        <dbReference type="EMBL" id="KAH6939549.1"/>
    </source>
</evidence>
<keyword evidence="2" id="KW-1185">Reference proteome</keyword>